<reference evidence="1 2" key="1">
    <citation type="journal article" date="2015" name="Genome Announc.">
        <title>Draft Genome Sequence of a Heterotrophic Facultative Anaerobic Thermophilic Bacterium, Ardenticatena maritima Strain 110ST.</title>
        <authorList>
            <person name="Kawaichi S."/>
            <person name="Yoshida T."/>
            <person name="Sako Y."/>
            <person name="Nakamura R."/>
        </authorList>
    </citation>
    <scope>NUCLEOTIDE SEQUENCE [LARGE SCALE GENOMIC DNA]</scope>
    <source>
        <strain evidence="1 2">110S</strain>
    </source>
</reference>
<evidence type="ECO:0000313" key="2">
    <source>
        <dbReference type="Proteomes" id="UP000037784"/>
    </source>
</evidence>
<protein>
    <submittedName>
        <fullName evidence="1">Uncharacterized protein</fullName>
    </submittedName>
</protein>
<organism evidence="1 2">
    <name type="scientific">Ardenticatena maritima</name>
    <dbReference type="NCBI Taxonomy" id="872965"/>
    <lineage>
        <taxon>Bacteria</taxon>
        <taxon>Bacillati</taxon>
        <taxon>Chloroflexota</taxon>
        <taxon>Ardenticatenia</taxon>
        <taxon>Ardenticatenales</taxon>
        <taxon>Ardenticatenaceae</taxon>
        <taxon>Ardenticatena</taxon>
    </lineage>
</organism>
<accession>A0A0M9UBN5</accession>
<sequence length="76" mass="8470">MTSVVNMRAMVMFSVLLVLMRCLCVVLVLLVVFMRLMVLVHNASLFHSFPYTPGGDKNVQNNCNGTCAMRKMQTSG</sequence>
<proteinExistence type="predicted"/>
<dbReference type="InParanoid" id="A0A0M9UBN5"/>
<comment type="caution">
    <text evidence="1">The sequence shown here is derived from an EMBL/GenBank/DDBJ whole genome shotgun (WGS) entry which is preliminary data.</text>
</comment>
<gene>
    <name evidence="1" type="ORF">ARMA_0390</name>
</gene>
<reference evidence="2" key="2">
    <citation type="submission" date="2015-08" db="EMBL/GenBank/DDBJ databases">
        <title>Draft Genome Sequence of a Heterotrophic Facultative Anaerobic Bacterium Ardenticatena maritima Strain 110S.</title>
        <authorList>
            <person name="Kawaichi S."/>
            <person name="Yoshida T."/>
            <person name="Sako Y."/>
            <person name="Nakamura R."/>
        </authorList>
    </citation>
    <scope>NUCLEOTIDE SEQUENCE [LARGE SCALE GENOMIC DNA]</scope>
    <source>
        <strain evidence="2">110S</strain>
    </source>
</reference>
<name>A0A0M9UBN5_9CHLR</name>
<dbReference type="EMBL" id="BBZA01000023">
    <property type="protein sequence ID" value="GAP61967.1"/>
    <property type="molecule type" value="Genomic_DNA"/>
</dbReference>
<evidence type="ECO:0000313" key="1">
    <source>
        <dbReference type="EMBL" id="GAP61967.1"/>
    </source>
</evidence>
<dbReference type="Proteomes" id="UP000037784">
    <property type="component" value="Unassembled WGS sequence"/>
</dbReference>
<dbReference type="AlphaFoldDB" id="A0A0M9UBN5"/>
<keyword evidence="2" id="KW-1185">Reference proteome</keyword>